<comment type="caution">
    <text evidence="1">The sequence shown here is derived from an EMBL/GenBank/DDBJ whole genome shotgun (WGS) entry which is preliminary data.</text>
</comment>
<dbReference type="Gene3D" id="3.40.50.720">
    <property type="entry name" value="NAD(P)-binding Rossmann-like Domain"/>
    <property type="match status" value="1"/>
</dbReference>
<dbReference type="Proteomes" id="UP000766486">
    <property type="component" value="Unassembled WGS sequence"/>
</dbReference>
<evidence type="ECO:0000313" key="2">
    <source>
        <dbReference type="Proteomes" id="UP000766486"/>
    </source>
</evidence>
<dbReference type="InterPro" id="IPR002347">
    <property type="entry name" value="SDR_fam"/>
</dbReference>
<keyword evidence="2" id="KW-1185">Reference proteome</keyword>
<proteinExistence type="predicted"/>
<evidence type="ECO:0000313" key="1">
    <source>
        <dbReference type="EMBL" id="VUC27225.1"/>
    </source>
</evidence>
<sequence>MSHKNVLVVGANRGFGLSLVKAYARLSWNVTGSIRPKDRDHETIYDPKMTGANILEIDFLDEETIRKAAEQYGDKPLDILINVGGSPPQSANPWQSQSGPFMLERFHVMAVVGVPLGPLLVMKHFLPKLEMARKPKIMNISSNFGSISGGHALSLLFRQTILTFLFVPIENSFGTCMAYRTAEAALNQISMTLSREWKEEDRKSIVFCVEPGFLPTQLTTFDDDDDMETYIKDLMKIVDKVTSADSGALLDWTVTRIPF</sequence>
<organism evidence="1 2">
    <name type="scientific">Bionectria ochroleuca</name>
    <name type="common">Gliocladium roseum</name>
    <dbReference type="NCBI Taxonomy" id="29856"/>
    <lineage>
        <taxon>Eukaryota</taxon>
        <taxon>Fungi</taxon>
        <taxon>Dikarya</taxon>
        <taxon>Ascomycota</taxon>
        <taxon>Pezizomycotina</taxon>
        <taxon>Sordariomycetes</taxon>
        <taxon>Hypocreomycetidae</taxon>
        <taxon>Hypocreales</taxon>
        <taxon>Bionectriaceae</taxon>
        <taxon>Clonostachys</taxon>
    </lineage>
</organism>
<evidence type="ECO:0008006" key="3">
    <source>
        <dbReference type="Google" id="ProtNLM"/>
    </source>
</evidence>
<dbReference type="InterPro" id="IPR036291">
    <property type="entry name" value="NAD(P)-bd_dom_sf"/>
</dbReference>
<gene>
    <name evidence="1" type="ORF">CLO192961_LOCUS207459</name>
</gene>
<dbReference type="EMBL" id="CABFNS010000765">
    <property type="protein sequence ID" value="VUC27225.1"/>
    <property type="molecule type" value="Genomic_DNA"/>
</dbReference>
<dbReference type="PANTHER" id="PTHR45458:SF2">
    <property type="entry name" value="OXIDOREDUCTASE, SHORT CHAIN DEHYDROGENASE_REDUCTASE FAMILY SUPERFAMILY (AFU_ORTHOLOGUE AFUA_3G13450)"/>
    <property type="match status" value="1"/>
</dbReference>
<reference evidence="1 2" key="1">
    <citation type="submission" date="2019-06" db="EMBL/GenBank/DDBJ databases">
        <authorList>
            <person name="Broberg M."/>
        </authorList>
    </citation>
    <scope>NUCLEOTIDE SEQUENCE [LARGE SCALE GENOMIC DNA]</scope>
</reference>
<accession>A0ABY6U931</accession>
<dbReference type="PANTHER" id="PTHR45458">
    <property type="entry name" value="SHORT-CHAIN DEHYDROGENASE/REDUCTASE SDR"/>
    <property type="match status" value="1"/>
</dbReference>
<dbReference type="Pfam" id="PF00106">
    <property type="entry name" value="adh_short"/>
    <property type="match status" value="1"/>
</dbReference>
<name>A0ABY6U931_BIOOC</name>
<protein>
    <recommendedName>
        <fullName evidence="3">NAD(P)-binding protein</fullName>
    </recommendedName>
</protein>
<dbReference type="SUPFAM" id="SSF51735">
    <property type="entry name" value="NAD(P)-binding Rossmann-fold domains"/>
    <property type="match status" value="1"/>
</dbReference>
<dbReference type="InterPro" id="IPR052184">
    <property type="entry name" value="SDR_enzymes"/>
</dbReference>
<dbReference type="PRINTS" id="PR00081">
    <property type="entry name" value="GDHRDH"/>
</dbReference>